<proteinExistence type="predicted"/>
<keyword evidence="1" id="KW-0812">Transmembrane</keyword>
<dbReference type="PATRIC" id="fig|740709.3.peg.23"/>
<feature type="transmembrane region" description="Helical" evidence="1">
    <location>
        <begin position="7"/>
        <end position="27"/>
    </location>
</feature>
<protein>
    <recommendedName>
        <fullName evidence="4">DUF945 domain-containing protein</fullName>
    </recommendedName>
</protein>
<keyword evidence="1" id="KW-0472">Membrane</keyword>
<reference evidence="2 3" key="1">
    <citation type="journal article" date="2012" name="J. Bacteriol.">
        <title>Genome Sequence of Idiomarina xiamenensis Type Strain 10-D-4.</title>
        <authorList>
            <person name="Lai Q."/>
            <person name="Wang L."/>
            <person name="Wang W."/>
            <person name="Shao Z."/>
        </authorList>
    </citation>
    <scope>NUCLEOTIDE SEQUENCE [LARGE SCALE GENOMIC DNA]</scope>
    <source>
        <strain evidence="2 3">10-D-4</strain>
    </source>
</reference>
<keyword evidence="3" id="KW-1185">Reference proteome</keyword>
<comment type="caution">
    <text evidence="2">The sequence shown here is derived from an EMBL/GenBank/DDBJ whole genome shotgun (WGS) entry which is preliminary data.</text>
</comment>
<evidence type="ECO:0008006" key="4">
    <source>
        <dbReference type="Google" id="ProtNLM"/>
    </source>
</evidence>
<dbReference type="Pfam" id="PF06097">
    <property type="entry name" value="DUF945"/>
    <property type="match status" value="1"/>
</dbReference>
<dbReference type="AlphaFoldDB" id="K2KHH5"/>
<dbReference type="RefSeq" id="WP_008486934.1">
    <property type="nucleotide sequence ID" value="NZ_AMRG01000001.1"/>
</dbReference>
<dbReference type="STRING" id="740709.A10D4_00115"/>
<evidence type="ECO:0000313" key="2">
    <source>
        <dbReference type="EMBL" id="EKE87453.1"/>
    </source>
</evidence>
<evidence type="ECO:0000256" key="1">
    <source>
        <dbReference type="SAM" id="Phobius"/>
    </source>
</evidence>
<dbReference type="EMBL" id="AMRG01000001">
    <property type="protein sequence ID" value="EKE87453.1"/>
    <property type="molecule type" value="Genomic_DNA"/>
</dbReference>
<sequence length="316" mass="34580">MSKSLRLLLVVVILAVVAFFVGNWYVAKQAKATIDEQLAALNADPAAELVVSYENVSANILTSSLEVSGLTIKHPEYGDFIIIDSVTSSNLWEMISGDVALEGRSAMTGMRFSDNFFEAQAAGMPAAPGTLDALKEVSIDAYSDVSYEKGDDLFHVKMGIEDKQLVSLDFDIDVSNVRDAMYAIAEQQQQGGGMMQPMEVEKFIDMLKDGVLHELTMRVADHGLINAYLDMMAQQSGMKADQMRDMMAMQISQMQPLDATGNEALVGFIKGNNGLKLHWKPSQPMSFADIEQLGEENRPASPEEAFELFGISITAD</sequence>
<dbReference type="InterPro" id="IPR010352">
    <property type="entry name" value="DUF945"/>
</dbReference>
<dbReference type="eggNOG" id="ENOG502Z9RM">
    <property type="taxonomic scope" value="Bacteria"/>
</dbReference>
<gene>
    <name evidence="2" type="ORF">A10D4_00115</name>
</gene>
<accession>K2KHH5</accession>
<dbReference type="Proteomes" id="UP000014115">
    <property type="component" value="Unassembled WGS sequence"/>
</dbReference>
<evidence type="ECO:0000313" key="3">
    <source>
        <dbReference type="Proteomes" id="UP000014115"/>
    </source>
</evidence>
<keyword evidence="1" id="KW-1133">Transmembrane helix</keyword>
<organism evidence="2 3">
    <name type="scientific">Idiomarina xiamenensis 10-D-4</name>
    <dbReference type="NCBI Taxonomy" id="740709"/>
    <lineage>
        <taxon>Bacteria</taxon>
        <taxon>Pseudomonadati</taxon>
        <taxon>Pseudomonadota</taxon>
        <taxon>Gammaproteobacteria</taxon>
        <taxon>Alteromonadales</taxon>
        <taxon>Idiomarinaceae</taxon>
        <taxon>Idiomarina</taxon>
    </lineage>
</organism>
<name>K2KHH5_9GAMM</name>